<feature type="transmembrane region" description="Helical" evidence="1">
    <location>
        <begin position="175"/>
        <end position="195"/>
    </location>
</feature>
<evidence type="ECO:0000313" key="2">
    <source>
        <dbReference type="EMBL" id="ESL02098.1"/>
    </source>
</evidence>
<reference evidence="2 3" key="1">
    <citation type="submission" date="2013-06" db="EMBL/GenBank/DDBJ databases">
        <authorList>
            <person name="Weinstock G."/>
            <person name="Sodergren E."/>
            <person name="Clifton S."/>
            <person name="Fulton L."/>
            <person name="Fulton B."/>
            <person name="Courtney L."/>
            <person name="Fronick C."/>
            <person name="Harrison M."/>
            <person name="Strong C."/>
            <person name="Farmer C."/>
            <person name="Delahaunty K."/>
            <person name="Markovic C."/>
            <person name="Hall O."/>
            <person name="Minx P."/>
            <person name="Tomlinson C."/>
            <person name="Mitreva M."/>
            <person name="Nelson J."/>
            <person name="Hou S."/>
            <person name="Wollam A."/>
            <person name="Pepin K.H."/>
            <person name="Johnson M."/>
            <person name="Bhonagiri V."/>
            <person name="Nash W.E."/>
            <person name="Warren W."/>
            <person name="Chinwalla A."/>
            <person name="Mardis E.R."/>
            <person name="Wilson R.K."/>
        </authorList>
    </citation>
    <scope>NUCLEOTIDE SEQUENCE [LARGE SCALE GENOMIC DNA]</scope>
    <source>
        <strain evidence="2 3">ATCC 51271</strain>
    </source>
</reference>
<feature type="transmembrane region" description="Helical" evidence="1">
    <location>
        <begin position="77"/>
        <end position="96"/>
    </location>
</feature>
<name>V2XZH4_9FIRM</name>
<feature type="transmembrane region" description="Helical" evidence="1">
    <location>
        <begin position="207"/>
        <end position="227"/>
    </location>
</feature>
<organism evidence="2 3">
    <name type="scientific">Catonella morbi ATCC 51271</name>
    <dbReference type="NCBI Taxonomy" id="592026"/>
    <lineage>
        <taxon>Bacteria</taxon>
        <taxon>Bacillati</taxon>
        <taxon>Bacillota</taxon>
        <taxon>Clostridia</taxon>
        <taxon>Lachnospirales</taxon>
        <taxon>Lachnospiraceae</taxon>
        <taxon>Catonella</taxon>
    </lineage>
</organism>
<keyword evidence="3" id="KW-1185">Reference proteome</keyword>
<comment type="caution">
    <text evidence="2">The sequence shown here is derived from an EMBL/GenBank/DDBJ whole genome shotgun (WGS) entry which is preliminary data.</text>
</comment>
<evidence type="ECO:0000313" key="3">
    <source>
        <dbReference type="Proteomes" id="UP000018227"/>
    </source>
</evidence>
<dbReference type="STRING" id="592026.GCWU0000282_002917"/>
<feature type="transmembrane region" description="Helical" evidence="1">
    <location>
        <begin position="247"/>
        <end position="267"/>
    </location>
</feature>
<dbReference type="AlphaFoldDB" id="V2XZH4"/>
<keyword evidence="1" id="KW-1133">Transmembrane helix</keyword>
<dbReference type="HOGENOM" id="CLU_084162_1_0_9"/>
<dbReference type="RefSeq" id="WP_023355760.1">
    <property type="nucleotide sequence ID" value="NZ_KI535370.1"/>
</dbReference>
<feature type="transmembrane region" description="Helical" evidence="1">
    <location>
        <begin position="20"/>
        <end position="38"/>
    </location>
</feature>
<evidence type="ECO:0000256" key="1">
    <source>
        <dbReference type="SAM" id="Phobius"/>
    </source>
</evidence>
<keyword evidence="1" id="KW-0812">Transmembrane</keyword>
<accession>V2XZH4</accession>
<keyword evidence="1" id="KW-0472">Membrane</keyword>
<dbReference type="eggNOG" id="ENOG5032WHS">
    <property type="taxonomic scope" value="Bacteria"/>
</dbReference>
<sequence length="276" mass="31583">MKTIFTNEIKRAFNTLGMKLALLIGCGLSIWHVVSVIIPQSKIISYELSSEMIDSLYIPTGLFNNWMGNELFPVQSYIFYLILPLLSVLPFGSSFFEDRKSGYIVNVCTRIDKKIYYKAKYLAVFLSGGIAVIVPLLLNLIMSSMFLPALLPDNGSNGTISPTTMAYEVFFTHPLIYILMFIVIDFLFAGVIATLSLSYTYFTEHKFGVMIVPFVFYFFIYSLTNLINKTEYSLFFMLNGGANNNYLLVYILYFLLFFTLSYVIFMWKGKKQDVKA</sequence>
<gene>
    <name evidence="2" type="ORF">GCWU0000282_002917</name>
</gene>
<protein>
    <recommendedName>
        <fullName evidence="4">ABC-2 family transporter protein</fullName>
    </recommendedName>
</protein>
<proteinExistence type="predicted"/>
<dbReference type="OrthoDB" id="2067652at2"/>
<dbReference type="EMBL" id="ACIL03000017">
    <property type="protein sequence ID" value="ESL02098.1"/>
    <property type="molecule type" value="Genomic_DNA"/>
</dbReference>
<feature type="transmembrane region" description="Helical" evidence="1">
    <location>
        <begin position="121"/>
        <end position="142"/>
    </location>
</feature>
<evidence type="ECO:0008006" key="4">
    <source>
        <dbReference type="Google" id="ProtNLM"/>
    </source>
</evidence>
<dbReference type="Proteomes" id="UP000018227">
    <property type="component" value="Unassembled WGS sequence"/>
</dbReference>